<keyword evidence="4 5" id="KW-0472">Membrane</keyword>
<reference evidence="7" key="1">
    <citation type="submission" date="2023-04" db="EMBL/GenBank/DDBJ databases">
        <title>Phytophthora lilii NBRC 32176.</title>
        <authorList>
            <person name="Ichikawa N."/>
            <person name="Sato H."/>
            <person name="Tonouchi N."/>
        </authorList>
    </citation>
    <scope>NUCLEOTIDE SEQUENCE</scope>
    <source>
        <strain evidence="7">NBRC 32176</strain>
    </source>
</reference>
<feature type="transmembrane region" description="Helical" evidence="5">
    <location>
        <begin position="120"/>
        <end position="141"/>
    </location>
</feature>
<evidence type="ECO:0000256" key="3">
    <source>
        <dbReference type="ARBA" id="ARBA00022989"/>
    </source>
</evidence>
<dbReference type="PANTHER" id="PTHR28165">
    <property type="entry name" value="NON-CLASSICAL EXPORT PROTEIN 2-RELATED"/>
    <property type="match status" value="1"/>
</dbReference>
<keyword evidence="8" id="KW-1185">Reference proteome</keyword>
<dbReference type="Proteomes" id="UP001165083">
    <property type="component" value="Unassembled WGS sequence"/>
</dbReference>
<dbReference type="InterPro" id="IPR052649">
    <property type="entry name" value="NCE102-like"/>
</dbReference>
<protein>
    <submittedName>
        <fullName evidence="7">Unnamed protein product</fullName>
    </submittedName>
</protein>
<evidence type="ECO:0000256" key="2">
    <source>
        <dbReference type="ARBA" id="ARBA00022692"/>
    </source>
</evidence>
<feature type="transmembrane region" description="Helical" evidence="5">
    <location>
        <begin position="57"/>
        <end position="78"/>
    </location>
</feature>
<name>A0A9W6TIH7_9STRA</name>
<evidence type="ECO:0000256" key="4">
    <source>
        <dbReference type="ARBA" id="ARBA00023136"/>
    </source>
</evidence>
<gene>
    <name evidence="7" type="ORF">Plil01_000553800</name>
</gene>
<dbReference type="OrthoDB" id="91989at2759"/>
<accession>A0A9W6TIH7</accession>
<evidence type="ECO:0000313" key="7">
    <source>
        <dbReference type="EMBL" id="GMF15850.1"/>
    </source>
</evidence>
<comment type="subcellular location">
    <subcellularLocation>
        <location evidence="1">Membrane</location>
        <topology evidence="1">Multi-pass membrane protein</topology>
    </subcellularLocation>
</comment>
<comment type="caution">
    <text evidence="7">The sequence shown here is derived from an EMBL/GenBank/DDBJ whole genome shotgun (WGS) entry which is preliminary data.</text>
</comment>
<dbReference type="AlphaFoldDB" id="A0A9W6TIH7"/>
<sequence length="213" mass="23189">MHPGLLRAERSTAVCGSLTAFLHLPFSPEEHKRSRLKTMIGLLTPELLARSNLVLRAAQFLCCLLGLSFVSAGGITFHSSSFVLLMNYTGMLYTLWFIIAVEIFNYSSRLSTRVEQGIDAVLAFMLLIAGICLAASDYLSYCNLLWHCHNLKAAVAFTFIGMFFFIASLSLSLMATTASASGPTEVPAQYHLEVTPTDALSPIEGINSPCAKV</sequence>
<dbReference type="PROSITE" id="PS51225">
    <property type="entry name" value="MARVEL"/>
    <property type="match status" value="1"/>
</dbReference>
<feature type="domain" description="MARVEL" evidence="6">
    <location>
        <begin position="47"/>
        <end position="177"/>
    </location>
</feature>
<evidence type="ECO:0000256" key="1">
    <source>
        <dbReference type="ARBA" id="ARBA00004141"/>
    </source>
</evidence>
<evidence type="ECO:0000259" key="6">
    <source>
        <dbReference type="PROSITE" id="PS51225"/>
    </source>
</evidence>
<dbReference type="InterPro" id="IPR008253">
    <property type="entry name" value="Marvel"/>
</dbReference>
<proteinExistence type="predicted"/>
<dbReference type="GO" id="GO:0016020">
    <property type="term" value="C:membrane"/>
    <property type="evidence" value="ECO:0007669"/>
    <property type="project" value="UniProtKB-SubCell"/>
</dbReference>
<evidence type="ECO:0000313" key="8">
    <source>
        <dbReference type="Proteomes" id="UP001165083"/>
    </source>
</evidence>
<dbReference type="EMBL" id="BSXW01000231">
    <property type="protein sequence ID" value="GMF15850.1"/>
    <property type="molecule type" value="Genomic_DNA"/>
</dbReference>
<keyword evidence="3 5" id="KW-1133">Transmembrane helix</keyword>
<keyword evidence="2 5" id="KW-0812">Transmembrane</keyword>
<dbReference type="PANTHER" id="PTHR28165:SF1">
    <property type="entry name" value="NON-CLASSICAL EXPORT PROTEIN 2-RELATED"/>
    <property type="match status" value="1"/>
</dbReference>
<feature type="transmembrane region" description="Helical" evidence="5">
    <location>
        <begin position="90"/>
        <end position="108"/>
    </location>
</feature>
<evidence type="ECO:0000256" key="5">
    <source>
        <dbReference type="SAM" id="Phobius"/>
    </source>
</evidence>
<feature type="transmembrane region" description="Helical" evidence="5">
    <location>
        <begin position="153"/>
        <end position="175"/>
    </location>
</feature>
<organism evidence="7 8">
    <name type="scientific">Phytophthora lilii</name>
    <dbReference type="NCBI Taxonomy" id="2077276"/>
    <lineage>
        <taxon>Eukaryota</taxon>
        <taxon>Sar</taxon>
        <taxon>Stramenopiles</taxon>
        <taxon>Oomycota</taxon>
        <taxon>Peronosporomycetes</taxon>
        <taxon>Peronosporales</taxon>
        <taxon>Peronosporaceae</taxon>
        <taxon>Phytophthora</taxon>
    </lineage>
</organism>
<dbReference type="Pfam" id="PF01284">
    <property type="entry name" value="MARVEL"/>
    <property type="match status" value="1"/>
</dbReference>